<dbReference type="PANTHER" id="PTHR12015">
    <property type="entry name" value="SMALL INDUCIBLE CYTOKINE A"/>
    <property type="match status" value="1"/>
</dbReference>
<comment type="subcellular location">
    <subcellularLocation>
        <location evidence="1">Secreted</location>
    </subcellularLocation>
</comment>
<evidence type="ECO:0000259" key="7">
    <source>
        <dbReference type="SMART" id="SM00199"/>
    </source>
</evidence>
<dbReference type="SMART" id="SM00199">
    <property type="entry name" value="SCY"/>
    <property type="match status" value="1"/>
</dbReference>
<evidence type="ECO:0000256" key="1">
    <source>
        <dbReference type="ARBA" id="ARBA00004613"/>
    </source>
</evidence>
<dbReference type="PRINTS" id="PR00437">
    <property type="entry name" value="SMALLCYTKCXC"/>
</dbReference>
<keyword evidence="5" id="KW-1015">Disulfide bond</keyword>
<dbReference type="PANTHER" id="PTHR12015:SF199">
    <property type="entry name" value="C-X-C MOTIF CHEMOKINE 15"/>
    <property type="match status" value="1"/>
</dbReference>
<dbReference type="KEGG" id="maua:110340543"/>
<dbReference type="AlphaFoldDB" id="A0A3Q0CGP2"/>
<keyword evidence="4" id="KW-0964">Secreted</keyword>
<dbReference type="SUPFAM" id="SSF54117">
    <property type="entry name" value="Interleukin 8-like chemokines"/>
    <property type="match status" value="1"/>
</dbReference>
<evidence type="ECO:0000313" key="9">
    <source>
        <dbReference type="RefSeq" id="XP_021081675.2"/>
    </source>
</evidence>
<reference evidence="9" key="1">
    <citation type="submission" date="2025-08" db="UniProtKB">
        <authorList>
            <consortium name="RefSeq"/>
        </authorList>
    </citation>
    <scope>IDENTIFICATION</scope>
    <source>
        <tissue evidence="9">Liver</tissue>
    </source>
</reference>
<dbReference type="InterPro" id="IPR036048">
    <property type="entry name" value="Interleukin_8-like_sf"/>
</dbReference>
<keyword evidence="6" id="KW-0472">Membrane</keyword>
<dbReference type="InterPro" id="IPR039809">
    <property type="entry name" value="Chemokine_b/g/d"/>
</dbReference>
<keyword evidence="6" id="KW-0812">Transmembrane</keyword>
<keyword evidence="6" id="KW-1133">Transmembrane helix</keyword>
<keyword evidence="8" id="KW-1185">Reference proteome</keyword>
<dbReference type="GeneID" id="110340543"/>
<dbReference type="GO" id="GO:0008009">
    <property type="term" value="F:chemokine activity"/>
    <property type="evidence" value="ECO:0007669"/>
    <property type="project" value="InterPro"/>
</dbReference>
<protein>
    <submittedName>
        <fullName evidence="9">C-X-C motif chemokine 15</fullName>
    </submittedName>
</protein>
<dbReference type="CDD" id="cd00273">
    <property type="entry name" value="Chemokine_CXC"/>
    <property type="match status" value="1"/>
</dbReference>
<dbReference type="GO" id="GO:0005615">
    <property type="term" value="C:extracellular space"/>
    <property type="evidence" value="ECO:0007669"/>
    <property type="project" value="UniProtKB-KW"/>
</dbReference>
<proteinExistence type="inferred from homology"/>
<accession>A0A3Q0CGP2</accession>
<dbReference type="InterPro" id="IPR001811">
    <property type="entry name" value="Chemokine_IL8-like_dom"/>
</dbReference>
<feature type="domain" description="Chemokine interleukin-8-like" evidence="7">
    <location>
        <begin position="64"/>
        <end position="125"/>
    </location>
</feature>
<name>A0A3Q0CGP2_MESAU</name>
<evidence type="ECO:0000313" key="8">
    <source>
        <dbReference type="Proteomes" id="UP000886700"/>
    </source>
</evidence>
<organism evidence="8 9">
    <name type="scientific">Mesocricetus auratus</name>
    <name type="common">Golden hamster</name>
    <dbReference type="NCBI Taxonomy" id="10036"/>
    <lineage>
        <taxon>Eukaryota</taxon>
        <taxon>Metazoa</taxon>
        <taxon>Chordata</taxon>
        <taxon>Craniata</taxon>
        <taxon>Vertebrata</taxon>
        <taxon>Euteleostomi</taxon>
        <taxon>Mammalia</taxon>
        <taxon>Eutheria</taxon>
        <taxon>Euarchontoglires</taxon>
        <taxon>Glires</taxon>
        <taxon>Rodentia</taxon>
        <taxon>Myomorpha</taxon>
        <taxon>Muroidea</taxon>
        <taxon>Cricetidae</taxon>
        <taxon>Cricetinae</taxon>
        <taxon>Mesocricetus</taxon>
    </lineage>
</organism>
<dbReference type="InterPro" id="IPR033899">
    <property type="entry name" value="CXC_Chemokine_domain"/>
</dbReference>
<sequence>MGRVEEERKLSGLQTAYKRHSSSTNFTIQTRVKPQTDMAAVGCLAFLLVVISLGILAHPCGTQELRCQCIQIYSDFLPLMFIKSVWLIPEDIYCSKKEVIVLLKNGNLICLDPETEWVKALIIMINTGPQLKNHIRTAHPMDSERLGYLVELRHPPDIS</sequence>
<evidence type="ECO:0000256" key="5">
    <source>
        <dbReference type="ARBA" id="ARBA00023157"/>
    </source>
</evidence>
<dbReference type="GO" id="GO:0006955">
    <property type="term" value="P:immune response"/>
    <property type="evidence" value="ECO:0007669"/>
    <property type="project" value="InterPro"/>
</dbReference>
<evidence type="ECO:0000256" key="4">
    <source>
        <dbReference type="ARBA" id="ARBA00022525"/>
    </source>
</evidence>
<evidence type="ECO:0000256" key="3">
    <source>
        <dbReference type="ARBA" id="ARBA00022514"/>
    </source>
</evidence>
<keyword evidence="3" id="KW-0202">Cytokine</keyword>
<dbReference type="RefSeq" id="XP_021081675.2">
    <property type="nucleotide sequence ID" value="XM_021226016.2"/>
</dbReference>
<comment type="similarity">
    <text evidence="2">Belongs to the intercrine alpha (chemokine CxC) family.</text>
</comment>
<dbReference type="GO" id="GO:0006952">
    <property type="term" value="P:defense response"/>
    <property type="evidence" value="ECO:0007669"/>
    <property type="project" value="InterPro"/>
</dbReference>
<gene>
    <name evidence="9" type="primary">LOC110340543</name>
</gene>
<evidence type="ECO:0000256" key="2">
    <source>
        <dbReference type="ARBA" id="ARBA00010665"/>
    </source>
</evidence>
<evidence type="ECO:0000256" key="6">
    <source>
        <dbReference type="SAM" id="Phobius"/>
    </source>
</evidence>
<dbReference type="Gene3D" id="2.40.50.40">
    <property type="match status" value="1"/>
</dbReference>
<dbReference type="InterPro" id="IPR001089">
    <property type="entry name" value="Chemokine_CXC"/>
</dbReference>
<dbReference type="Pfam" id="PF00048">
    <property type="entry name" value="IL8"/>
    <property type="match status" value="1"/>
</dbReference>
<dbReference type="Proteomes" id="UP000886700">
    <property type="component" value="Unplaced"/>
</dbReference>
<feature type="transmembrane region" description="Helical" evidence="6">
    <location>
        <begin position="38"/>
        <end position="57"/>
    </location>
</feature>